<protein>
    <submittedName>
        <fullName evidence="1">Retrotransposon protein, putative, unclassified</fullName>
    </submittedName>
</protein>
<evidence type="ECO:0000313" key="1">
    <source>
        <dbReference type="EMBL" id="TYJ95668.1"/>
    </source>
</evidence>
<accession>A0A5D3BBC6</accession>
<sequence>MEGASIDAMEYISIVGCLRYLLNTRPDLSYVVGMASRYIERPTTMHHKVVKQILSDLVGDLNGRKSTSGMAFYLNESLVSWNFKTAAAALNFSIFERRQPLLPFGFERRCYHFSSNVASPLPQRRCYHFGLNATSSFP</sequence>
<reference evidence="1 2" key="1">
    <citation type="submission" date="2019-08" db="EMBL/GenBank/DDBJ databases">
        <title>Draft genome sequences of two oriental melons (Cucumis melo L. var makuwa).</title>
        <authorList>
            <person name="Kwon S.-Y."/>
        </authorList>
    </citation>
    <scope>NUCLEOTIDE SEQUENCE [LARGE SCALE GENOMIC DNA]</scope>
    <source>
        <strain evidence="2">cv. Chang Bougi</strain>
        <tissue evidence="1">Leaf</tissue>
    </source>
</reference>
<dbReference type="PANTHER" id="PTHR11439:SF515">
    <property type="entry name" value="GAG-POL POLYPROTEIN"/>
    <property type="match status" value="1"/>
</dbReference>
<dbReference type="EMBL" id="SSTD01020124">
    <property type="protein sequence ID" value="TYJ95668.1"/>
    <property type="molecule type" value="Genomic_DNA"/>
</dbReference>
<dbReference type="Proteomes" id="UP000321947">
    <property type="component" value="Unassembled WGS sequence"/>
</dbReference>
<organism evidence="1 2">
    <name type="scientific">Cucumis melo var. makuwa</name>
    <name type="common">Oriental melon</name>
    <dbReference type="NCBI Taxonomy" id="1194695"/>
    <lineage>
        <taxon>Eukaryota</taxon>
        <taxon>Viridiplantae</taxon>
        <taxon>Streptophyta</taxon>
        <taxon>Embryophyta</taxon>
        <taxon>Tracheophyta</taxon>
        <taxon>Spermatophyta</taxon>
        <taxon>Magnoliopsida</taxon>
        <taxon>eudicotyledons</taxon>
        <taxon>Gunneridae</taxon>
        <taxon>Pentapetalae</taxon>
        <taxon>rosids</taxon>
        <taxon>fabids</taxon>
        <taxon>Cucurbitales</taxon>
        <taxon>Cucurbitaceae</taxon>
        <taxon>Benincaseae</taxon>
        <taxon>Cucumis</taxon>
    </lineage>
</organism>
<name>A0A5D3BBC6_CUCMM</name>
<dbReference type="AlphaFoldDB" id="A0A5D3BBC6"/>
<comment type="caution">
    <text evidence="1">The sequence shown here is derived from an EMBL/GenBank/DDBJ whole genome shotgun (WGS) entry which is preliminary data.</text>
</comment>
<dbReference type="PANTHER" id="PTHR11439">
    <property type="entry name" value="GAG-POL-RELATED RETROTRANSPOSON"/>
    <property type="match status" value="1"/>
</dbReference>
<proteinExistence type="predicted"/>
<evidence type="ECO:0000313" key="2">
    <source>
        <dbReference type="Proteomes" id="UP000321947"/>
    </source>
</evidence>
<gene>
    <name evidence="1" type="ORF">E5676_scaffold104G001000</name>
</gene>